<dbReference type="PANTHER" id="PTHR11923">
    <property type="entry name" value="SCAVENGER RECEPTOR CLASS B TYPE-1 SR-B1"/>
    <property type="match status" value="1"/>
</dbReference>
<comment type="subcellular location">
    <subcellularLocation>
        <location evidence="1">Cell membrane</location>
    </subcellularLocation>
</comment>
<evidence type="ECO:0000256" key="2">
    <source>
        <dbReference type="ARBA" id="ARBA00010532"/>
    </source>
</evidence>
<keyword evidence="11" id="KW-1185">Reference proteome</keyword>
<evidence type="ECO:0000256" key="3">
    <source>
        <dbReference type="ARBA" id="ARBA00022475"/>
    </source>
</evidence>
<organism evidence="10 11">
    <name type="scientific">Laodelphax striatellus</name>
    <name type="common">Small brown planthopper</name>
    <name type="synonym">Delphax striatella</name>
    <dbReference type="NCBI Taxonomy" id="195883"/>
    <lineage>
        <taxon>Eukaryota</taxon>
        <taxon>Metazoa</taxon>
        <taxon>Ecdysozoa</taxon>
        <taxon>Arthropoda</taxon>
        <taxon>Hexapoda</taxon>
        <taxon>Insecta</taxon>
        <taxon>Pterygota</taxon>
        <taxon>Neoptera</taxon>
        <taxon>Paraneoptera</taxon>
        <taxon>Hemiptera</taxon>
        <taxon>Auchenorrhyncha</taxon>
        <taxon>Fulgoroidea</taxon>
        <taxon>Delphacidae</taxon>
        <taxon>Criomorphinae</taxon>
        <taxon>Laodelphax</taxon>
    </lineage>
</organism>
<dbReference type="EMBL" id="QKKF02004574">
    <property type="protein sequence ID" value="RZF47307.1"/>
    <property type="molecule type" value="Genomic_DNA"/>
</dbReference>
<evidence type="ECO:0000256" key="4">
    <source>
        <dbReference type="ARBA" id="ARBA00022692"/>
    </source>
</evidence>
<comment type="similarity">
    <text evidence="2">Belongs to the CD36 family.</text>
</comment>
<name>A0A482XNJ4_LAOST</name>
<keyword evidence="5 9" id="KW-1133">Transmembrane helix</keyword>
<feature type="region of interest" description="Disordered" evidence="8">
    <location>
        <begin position="1"/>
        <end position="51"/>
    </location>
</feature>
<dbReference type="Proteomes" id="UP000291343">
    <property type="component" value="Unassembled WGS sequence"/>
</dbReference>
<dbReference type="Pfam" id="PF01130">
    <property type="entry name" value="CD36"/>
    <property type="match status" value="1"/>
</dbReference>
<keyword evidence="7" id="KW-0325">Glycoprotein</keyword>
<dbReference type="AlphaFoldDB" id="A0A482XNJ4"/>
<evidence type="ECO:0000313" key="11">
    <source>
        <dbReference type="Proteomes" id="UP000291343"/>
    </source>
</evidence>
<dbReference type="PRINTS" id="PR01609">
    <property type="entry name" value="CD36FAMILY"/>
</dbReference>
<reference evidence="10 11" key="1">
    <citation type="journal article" date="2017" name="Gigascience">
        <title>Genome sequence of the small brown planthopper, Laodelphax striatellus.</title>
        <authorList>
            <person name="Zhu J."/>
            <person name="Jiang F."/>
            <person name="Wang X."/>
            <person name="Yang P."/>
            <person name="Bao Y."/>
            <person name="Zhao W."/>
            <person name="Wang W."/>
            <person name="Lu H."/>
            <person name="Wang Q."/>
            <person name="Cui N."/>
            <person name="Li J."/>
            <person name="Chen X."/>
            <person name="Luo L."/>
            <person name="Yu J."/>
            <person name="Kang L."/>
            <person name="Cui F."/>
        </authorList>
    </citation>
    <scope>NUCLEOTIDE SEQUENCE [LARGE SCALE GENOMIC DNA]</scope>
    <source>
        <strain evidence="10">Lst14</strain>
    </source>
</reference>
<evidence type="ECO:0000256" key="6">
    <source>
        <dbReference type="ARBA" id="ARBA00023136"/>
    </source>
</evidence>
<keyword evidence="4 9" id="KW-0812">Transmembrane</keyword>
<evidence type="ECO:0000256" key="5">
    <source>
        <dbReference type="ARBA" id="ARBA00022989"/>
    </source>
</evidence>
<dbReference type="InParanoid" id="A0A482XNJ4"/>
<dbReference type="GO" id="GO:0005737">
    <property type="term" value="C:cytoplasm"/>
    <property type="evidence" value="ECO:0007669"/>
    <property type="project" value="TreeGrafter"/>
</dbReference>
<evidence type="ECO:0000256" key="8">
    <source>
        <dbReference type="SAM" id="MobiDB-lite"/>
    </source>
</evidence>
<dbReference type="GO" id="GO:0005886">
    <property type="term" value="C:plasma membrane"/>
    <property type="evidence" value="ECO:0007669"/>
    <property type="project" value="UniProtKB-SubCell"/>
</dbReference>
<dbReference type="GO" id="GO:0005044">
    <property type="term" value="F:scavenger receptor activity"/>
    <property type="evidence" value="ECO:0007669"/>
    <property type="project" value="TreeGrafter"/>
</dbReference>
<dbReference type="OrthoDB" id="8187528at2759"/>
<feature type="transmembrane region" description="Helical" evidence="9">
    <location>
        <begin position="555"/>
        <end position="573"/>
    </location>
</feature>
<evidence type="ECO:0000256" key="7">
    <source>
        <dbReference type="ARBA" id="ARBA00023180"/>
    </source>
</evidence>
<accession>A0A482XNJ4</accession>
<dbReference type="PANTHER" id="PTHR11923:SF89">
    <property type="entry name" value="GH15894P"/>
    <property type="match status" value="1"/>
</dbReference>
<dbReference type="InterPro" id="IPR002159">
    <property type="entry name" value="CD36_fam"/>
</dbReference>
<feature type="transmembrane region" description="Helical" evidence="9">
    <location>
        <begin position="112"/>
        <end position="138"/>
    </location>
</feature>
<evidence type="ECO:0000256" key="9">
    <source>
        <dbReference type="SAM" id="Phobius"/>
    </source>
</evidence>
<evidence type="ECO:0000256" key="1">
    <source>
        <dbReference type="ARBA" id="ARBA00004236"/>
    </source>
</evidence>
<proteinExistence type="inferred from homology"/>
<protein>
    <recommendedName>
        <fullName evidence="12">Scavenger receptor class B member 1</fullName>
    </recommendedName>
</protein>
<comment type="caution">
    <text evidence="10">The sequence shown here is derived from an EMBL/GenBank/DDBJ whole genome shotgun (WGS) entry which is preliminary data.</text>
</comment>
<gene>
    <name evidence="10" type="ORF">LSTR_LSTR009798</name>
</gene>
<keyword evidence="3" id="KW-1003">Cell membrane</keyword>
<dbReference type="STRING" id="195883.A0A482XNJ4"/>
<evidence type="ECO:0000313" key="10">
    <source>
        <dbReference type="EMBL" id="RZF47307.1"/>
    </source>
</evidence>
<evidence type="ECO:0008006" key="12">
    <source>
        <dbReference type="Google" id="ProtNLM"/>
    </source>
</evidence>
<dbReference type="SMR" id="A0A482XNJ4"/>
<keyword evidence="6 9" id="KW-0472">Membrane</keyword>
<sequence length="602" mass="68152">MSNLEQEVNPLRPSTRDERGFFQANLRSQNLSADQDKARKNETACPETKQSKKKNKLENDCLNLKRTLLMRSSPKMVILKSAEDLCGKGFPTRCPKVPSTSCDPKFLTTGSFAGLILTCSLGAIIIIIASITFIWTPFEILMNERLRMVRGLPAYEWWLNPPDEVLLRVYLFNITNSEQFLNGTEKKLKLEEIGPYIFREKLTHSNVQFFENGTMTYRSHRTAIFLPEMNHLSLNATVIVPNLAVLGMSSYLWDSSFLTKIAFNLLLNRLDSQPIVASTVNNYFWNFTDPLVKVAKTLAPHLVPVENMGILQQIYHKFSDDVTVYYGPGNGRRFFTIDKFNGQSRLGYWQNETCDTIQGSTEGVTYHQRVKRDDVLKYLRKTICRVTPLHYTRDVQKLGMKAFQFDLPADVYAQPNDGVTEQCFNRPGSPNLPSGVIDASPCNYDFPVGVSFPHFMNADKAVYQKLEGLNASPAKHSSFVIVEPTTGIPMESRARSQSNVIMRSVSGIPRVKRFSDMFIPMFWAEYNQVGLPWYISALMYSTVIILPASQFYISISFFLLGLSITSLALVRIFKLSRSNSKTLCSYSSLDLLPPTPSTASEC</sequence>